<evidence type="ECO:0000256" key="1">
    <source>
        <dbReference type="ARBA" id="ARBA00001913"/>
    </source>
</evidence>
<dbReference type="AlphaFoldDB" id="A0AAI9TSH1"/>
<dbReference type="InterPro" id="IPR012341">
    <property type="entry name" value="6hp_glycosidase-like_sf"/>
</dbReference>
<dbReference type="PANTHER" id="PTHR11742:SF89">
    <property type="entry name" value="ALPHA-1,2-MANNOSIDASE"/>
    <property type="match status" value="1"/>
</dbReference>
<dbReference type="PANTHER" id="PTHR11742">
    <property type="entry name" value="MANNOSYL-OLIGOSACCHARIDE ALPHA-1,2-MANNOSIDASE-RELATED"/>
    <property type="match status" value="1"/>
</dbReference>
<dbReference type="GO" id="GO:0036503">
    <property type="term" value="P:ERAD pathway"/>
    <property type="evidence" value="ECO:0007669"/>
    <property type="project" value="UniProtKB-ARBA"/>
</dbReference>
<dbReference type="Pfam" id="PF01532">
    <property type="entry name" value="Glyco_hydro_47"/>
    <property type="match status" value="1"/>
</dbReference>
<evidence type="ECO:0000313" key="7">
    <source>
        <dbReference type="EMBL" id="KAJ9492593.1"/>
    </source>
</evidence>
<comment type="caution">
    <text evidence="7">The sequence shown here is derived from an EMBL/GenBank/DDBJ whole genome shotgun (WGS) entry which is preliminary data.</text>
</comment>
<evidence type="ECO:0000256" key="6">
    <source>
        <dbReference type="RuleBase" id="RU361193"/>
    </source>
</evidence>
<dbReference type="Gene3D" id="1.50.10.10">
    <property type="match status" value="1"/>
</dbReference>
<keyword evidence="6" id="KW-0326">Glycosidase</keyword>
<gene>
    <name evidence="7" type="ORF">VN97_g656</name>
</gene>
<keyword evidence="4 6" id="KW-0378">Hydrolase</keyword>
<dbReference type="EMBL" id="LACB01000009">
    <property type="protein sequence ID" value="KAJ9492593.1"/>
    <property type="molecule type" value="Genomic_DNA"/>
</dbReference>
<evidence type="ECO:0000256" key="4">
    <source>
        <dbReference type="ARBA" id="ARBA00022801"/>
    </source>
</evidence>
<proteinExistence type="inferred from homology"/>
<dbReference type="InterPro" id="IPR036026">
    <property type="entry name" value="Seven-hairpin_glycosidases"/>
</dbReference>
<dbReference type="GO" id="GO:0005975">
    <property type="term" value="P:carbohydrate metabolic process"/>
    <property type="evidence" value="ECO:0007669"/>
    <property type="project" value="InterPro"/>
</dbReference>
<dbReference type="GO" id="GO:0005783">
    <property type="term" value="C:endoplasmic reticulum"/>
    <property type="evidence" value="ECO:0007669"/>
    <property type="project" value="TreeGrafter"/>
</dbReference>
<accession>A0AAI9TSH1</accession>
<keyword evidence="5" id="KW-1015">Disulfide bond</keyword>
<dbReference type="Proteomes" id="UP001227192">
    <property type="component" value="Unassembled WGS sequence"/>
</dbReference>
<dbReference type="GO" id="GO:0016020">
    <property type="term" value="C:membrane"/>
    <property type="evidence" value="ECO:0007669"/>
    <property type="project" value="InterPro"/>
</dbReference>
<reference evidence="7" key="2">
    <citation type="journal article" date="2016" name="Fungal Biol.">
        <title>Ochratoxin A production by Penicillium thymicola.</title>
        <authorList>
            <person name="Nguyen H.D.T."/>
            <person name="McMullin D.R."/>
            <person name="Ponomareva E."/>
            <person name="Riley R."/>
            <person name="Pomraning K.R."/>
            <person name="Baker S.E."/>
            <person name="Seifert K.A."/>
        </authorList>
    </citation>
    <scope>NUCLEOTIDE SEQUENCE</scope>
    <source>
        <strain evidence="7">DAOM 180753</strain>
    </source>
</reference>
<dbReference type="SUPFAM" id="SSF48225">
    <property type="entry name" value="Seven-hairpin glycosidases"/>
    <property type="match status" value="1"/>
</dbReference>
<dbReference type="InterPro" id="IPR001382">
    <property type="entry name" value="Glyco_hydro_47"/>
</dbReference>
<comment type="pathway">
    <text evidence="2">Protein modification; protein glycosylation.</text>
</comment>
<dbReference type="GO" id="GO:0005509">
    <property type="term" value="F:calcium ion binding"/>
    <property type="evidence" value="ECO:0007669"/>
    <property type="project" value="InterPro"/>
</dbReference>
<dbReference type="InterPro" id="IPR050749">
    <property type="entry name" value="Glycosyl_Hydrolase_47"/>
</dbReference>
<organism evidence="7 8">
    <name type="scientific">Penicillium thymicola</name>
    <dbReference type="NCBI Taxonomy" id="293382"/>
    <lineage>
        <taxon>Eukaryota</taxon>
        <taxon>Fungi</taxon>
        <taxon>Dikarya</taxon>
        <taxon>Ascomycota</taxon>
        <taxon>Pezizomycotina</taxon>
        <taxon>Eurotiomycetes</taxon>
        <taxon>Eurotiomycetidae</taxon>
        <taxon>Eurotiales</taxon>
        <taxon>Aspergillaceae</taxon>
        <taxon>Penicillium</taxon>
    </lineage>
</organism>
<evidence type="ECO:0000256" key="2">
    <source>
        <dbReference type="ARBA" id="ARBA00004922"/>
    </source>
</evidence>
<evidence type="ECO:0000256" key="5">
    <source>
        <dbReference type="ARBA" id="ARBA00023157"/>
    </source>
</evidence>
<dbReference type="PRINTS" id="PR00747">
    <property type="entry name" value="GLYHDRLASE47"/>
</dbReference>
<keyword evidence="8" id="KW-1185">Reference proteome</keyword>
<comment type="cofactor">
    <cofactor evidence="1">
        <name>Ca(2+)</name>
        <dbReference type="ChEBI" id="CHEBI:29108"/>
    </cofactor>
</comment>
<name>A0AAI9TSH1_PENTH</name>
<dbReference type="GO" id="GO:0004571">
    <property type="term" value="F:mannosyl-oligosaccharide 1,2-alpha-mannosidase activity"/>
    <property type="evidence" value="ECO:0007669"/>
    <property type="project" value="InterPro"/>
</dbReference>
<comment type="similarity">
    <text evidence="3 6">Belongs to the glycosyl hydrolase 47 family.</text>
</comment>
<dbReference type="EC" id="3.2.1.-" evidence="6"/>
<evidence type="ECO:0000256" key="3">
    <source>
        <dbReference type="ARBA" id="ARBA00007658"/>
    </source>
</evidence>
<evidence type="ECO:0000313" key="8">
    <source>
        <dbReference type="Proteomes" id="UP001227192"/>
    </source>
</evidence>
<protein>
    <recommendedName>
        <fullName evidence="6">alpha-1,2-Mannosidase</fullName>
        <ecNumber evidence="6">3.2.1.-</ecNumber>
    </recommendedName>
</protein>
<sequence>MPEAFDVVPCASQINCPWSEWLWKQEVWKKADSLDPEPNPTLNVDNFIKKHRLPKGFIGISDTAYNLRPEAIESVFILYRISGRENLLDAAWHMFQAMQSATQTKNGNAAIVAVTDEGSELTLKDPMDSMWMSQTLKYFYLMFSSPDLISLDEFVFTAGGHPLRRPKAS</sequence>
<reference evidence="7" key="1">
    <citation type="submission" date="2015-06" db="EMBL/GenBank/DDBJ databases">
        <authorList>
            <person name="Nguyen H."/>
        </authorList>
    </citation>
    <scope>NUCLEOTIDE SEQUENCE</scope>
    <source>
        <strain evidence="7">DAOM 180753</strain>
    </source>
</reference>